<evidence type="ECO:0000256" key="1">
    <source>
        <dbReference type="SAM" id="Phobius"/>
    </source>
</evidence>
<name>A0A517NK30_9BACT</name>
<dbReference type="KEGG" id="rlc:K227x_59130"/>
<proteinExistence type="predicted"/>
<keyword evidence="1" id="KW-0472">Membrane</keyword>
<evidence type="ECO:0000313" key="3">
    <source>
        <dbReference type="Proteomes" id="UP000318538"/>
    </source>
</evidence>
<sequence length="67" mass="8029">MRICHDSHRYDTRPGAFPTRKRWMFLLLICILVFAPWALILVFLIAWLLAEIFLTWLAIRQLVCIKN</sequence>
<keyword evidence="1" id="KW-0812">Transmembrane</keyword>
<gene>
    <name evidence="2" type="ORF">K227x_59130</name>
</gene>
<dbReference type="AlphaFoldDB" id="A0A517NK30"/>
<dbReference type="EMBL" id="CP036525">
    <property type="protein sequence ID" value="QDT07486.1"/>
    <property type="molecule type" value="Genomic_DNA"/>
</dbReference>
<keyword evidence="1" id="KW-1133">Transmembrane helix</keyword>
<feature type="transmembrane region" description="Helical" evidence="1">
    <location>
        <begin position="23"/>
        <end position="50"/>
    </location>
</feature>
<dbReference type="RefSeq" id="WP_145175502.1">
    <property type="nucleotide sequence ID" value="NZ_CP036525.1"/>
</dbReference>
<protein>
    <submittedName>
        <fullName evidence="2">Uncharacterized protein</fullName>
    </submittedName>
</protein>
<accession>A0A517NK30</accession>
<reference evidence="2 3" key="1">
    <citation type="submission" date="2019-02" db="EMBL/GenBank/DDBJ databases">
        <title>Deep-cultivation of Planctomycetes and their phenomic and genomic characterization uncovers novel biology.</title>
        <authorList>
            <person name="Wiegand S."/>
            <person name="Jogler M."/>
            <person name="Boedeker C."/>
            <person name="Pinto D."/>
            <person name="Vollmers J."/>
            <person name="Rivas-Marin E."/>
            <person name="Kohn T."/>
            <person name="Peeters S.H."/>
            <person name="Heuer A."/>
            <person name="Rast P."/>
            <person name="Oberbeckmann S."/>
            <person name="Bunk B."/>
            <person name="Jeske O."/>
            <person name="Meyerdierks A."/>
            <person name="Storesund J.E."/>
            <person name="Kallscheuer N."/>
            <person name="Luecker S."/>
            <person name="Lage O.M."/>
            <person name="Pohl T."/>
            <person name="Merkel B.J."/>
            <person name="Hornburger P."/>
            <person name="Mueller R.-W."/>
            <person name="Bruemmer F."/>
            <person name="Labrenz M."/>
            <person name="Spormann A.M."/>
            <person name="Op den Camp H."/>
            <person name="Overmann J."/>
            <person name="Amann R."/>
            <person name="Jetten M.S.M."/>
            <person name="Mascher T."/>
            <person name="Medema M.H."/>
            <person name="Devos D.P."/>
            <person name="Kaster A.-K."/>
            <person name="Ovreas L."/>
            <person name="Rohde M."/>
            <person name="Galperin M.Y."/>
            <person name="Jogler C."/>
        </authorList>
    </citation>
    <scope>NUCLEOTIDE SEQUENCE [LARGE SCALE GENOMIC DNA]</scope>
    <source>
        <strain evidence="2 3">K22_7</strain>
    </source>
</reference>
<dbReference type="Proteomes" id="UP000318538">
    <property type="component" value="Chromosome"/>
</dbReference>
<evidence type="ECO:0000313" key="2">
    <source>
        <dbReference type="EMBL" id="QDT07486.1"/>
    </source>
</evidence>
<keyword evidence="3" id="KW-1185">Reference proteome</keyword>
<organism evidence="2 3">
    <name type="scientific">Rubripirellula lacrimiformis</name>
    <dbReference type="NCBI Taxonomy" id="1930273"/>
    <lineage>
        <taxon>Bacteria</taxon>
        <taxon>Pseudomonadati</taxon>
        <taxon>Planctomycetota</taxon>
        <taxon>Planctomycetia</taxon>
        <taxon>Pirellulales</taxon>
        <taxon>Pirellulaceae</taxon>
        <taxon>Rubripirellula</taxon>
    </lineage>
</organism>